<feature type="region of interest" description="Disordered" evidence="1">
    <location>
        <begin position="173"/>
        <end position="198"/>
    </location>
</feature>
<sequence length="198" mass="21703">MVSGNVPIESFLNSIQAVKDAFLPLESSIKRAAKDLEFSWIGPKKGSSCVELPGELNRGAAAGNNGKNCKIHLCCRKKRSTHNATNDDRKKGLSAKIPVKTFLSMLSPNCGSNDHLRGVSKESSREVDLVKEDGSCMNCLQFAMTWSLLLNGFVQAFQIPFKSGKKRGQKVVEEEKDCSDTPVHMPTATVSQGFRKKK</sequence>
<proteinExistence type="predicted"/>
<organism evidence="2 3">
    <name type="scientific">Nepenthes gracilis</name>
    <name type="common">Slender pitcher plant</name>
    <dbReference type="NCBI Taxonomy" id="150966"/>
    <lineage>
        <taxon>Eukaryota</taxon>
        <taxon>Viridiplantae</taxon>
        <taxon>Streptophyta</taxon>
        <taxon>Embryophyta</taxon>
        <taxon>Tracheophyta</taxon>
        <taxon>Spermatophyta</taxon>
        <taxon>Magnoliopsida</taxon>
        <taxon>eudicotyledons</taxon>
        <taxon>Gunneridae</taxon>
        <taxon>Pentapetalae</taxon>
        <taxon>Caryophyllales</taxon>
        <taxon>Nepenthaceae</taxon>
        <taxon>Nepenthes</taxon>
    </lineage>
</organism>
<comment type="caution">
    <text evidence="2">The sequence shown here is derived from an EMBL/GenBank/DDBJ whole genome shotgun (WGS) entry which is preliminary data.</text>
</comment>
<evidence type="ECO:0000256" key="1">
    <source>
        <dbReference type="SAM" id="MobiDB-lite"/>
    </source>
</evidence>
<dbReference type="EMBL" id="BSYO01000012">
    <property type="protein sequence ID" value="GMH13329.1"/>
    <property type="molecule type" value="Genomic_DNA"/>
</dbReference>
<accession>A0AAD3SMB0</accession>
<reference evidence="2" key="1">
    <citation type="submission" date="2023-05" db="EMBL/GenBank/DDBJ databases">
        <title>Nepenthes gracilis genome sequencing.</title>
        <authorList>
            <person name="Fukushima K."/>
        </authorList>
    </citation>
    <scope>NUCLEOTIDE SEQUENCE</scope>
    <source>
        <strain evidence="2">SING2019-196</strain>
    </source>
</reference>
<dbReference type="Proteomes" id="UP001279734">
    <property type="component" value="Unassembled WGS sequence"/>
</dbReference>
<name>A0AAD3SMB0_NEPGR</name>
<protein>
    <submittedName>
        <fullName evidence="2">Uncharacterized protein</fullName>
    </submittedName>
</protein>
<gene>
    <name evidence="2" type="ORF">Nepgr_015170</name>
</gene>
<dbReference type="AlphaFoldDB" id="A0AAD3SMB0"/>
<evidence type="ECO:0000313" key="3">
    <source>
        <dbReference type="Proteomes" id="UP001279734"/>
    </source>
</evidence>
<evidence type="ECO:0000313" key="2">
    <source>
        <dbReference type="EMBL" id="GMH13329.1"/>
    </source>
</evidence>
<keyword evidence="3" id="KW-1185">Reference proteome</keyword>